<evidence type="ECO:0000313" key="5">
    <source>
        <dbReference type="EMBL" id="AKV04047.1"/>
    </source>
</evidence>
<feature type="domain" description="N-acetyltransferase" evidence="4">
    <location>
        <begin position="38"/>
        <end position="214"/>
    </location>
</feature>
<dbReference type="STRING" id="1391654.AKJ09_10710"/>
<keyword evidence="2" id="KW-0012">Acyltransferase</keyword>
<evidence type="ECO:0000313" key="6">
    <source>
        <dbReference type="Proteomes" id="UP000064967"/>
    </source>
</evidence>
<feature type="compositionally biased region" description="Low complexity" evidence="3">
    <location>
        <begin position="1"/>
        <end position="13"/>
    </location>
</feature>
<dbReference type="SUPFAM" id="SSF55729">
    <property type="entry name" value="Acyl-CoA N-acyltransferases (Nat)"/>
    <property type="match status" value="1"/>
</dbReference>
<proteinExistence type="predicted"/>
<gene>
    <name evidence="5" type="ORF">AKJ09_10710</name>
</gene>
<protein>
    <submittedName>
        <fullName evidence="5">Acetyltransferase, GNAT family</fullName>
    </submittedName>
</protein>
<dbReference type="OrthoDB" id="9807426at2"/>
<reference evidence="5 6" key="1">
    <citation type="submission" date="2015-08" db="EMBL/GenBank/DDBJ databases">
        <authorList>
            <person name="Babu N.S."/>
            <person name="Beckwith C.J."/>
            <person name="Beseler K.G."/>
            <person name="Brison A."/>
            <person name="Carone J.V."/>
            <person name="Caskin T.P."/>
            <person name="Diamond M."/>
            <person name="Durham M.E."/>
            <person name="Foxe J.M."/>
            <person name="Go M."/>
            <person name="Henderson B.A."/>
            <person name="Jones I.B."/>
            <person name="McGettigan J.A."/>
            <person name="Micheletti S.J."/>
            <person name="Nasrallah M.E."/>
            <person name="Ortiz D."/>
            <person name="Piller C.R."/>
            <person name="Privatt S.R."/>
            <person name="Schneider S.L."/>
            <person name="Sharp S."/>
            <person name="Smith T.C."/>
            <person name="Stanton J.D."/>
            <person name="Ullery H.E."/>
            <person name="Wilson R.J."/>
            <person name="Serrano M.G."/>
            <person name="Buck G."/>
            <person name="Lee V."/>
            <person name="Wang Y."/>
            <person name="Carvalho R."/>
            <person name="Voegtly L."/>
            <person name="Shi R."/>
            <person name="Duckworth R."/>
            <person name="Johnson A."/>
            <person name="Loviza R."/>
            <person name="Walstead R."/>
            <person name="Shah Z."/>
            <person name="Kiflezghi M."/>
            <person name="Wade K."/>
            <person name="Ball S.L."/>
            <person name="Bradley K.W."/>
            <person name="Asai D.J."/>
            <person name="Bowman C.A."/>
            <person name="Russell D.A."/>
            <person name="Pope W.H."/>
            <person name="Jacobs-Sera D."/>
            <person name="Hendrix R.W."/>
            <person name="Hatfull G.F."/>
        </authorList>
    </citation>
    <scope>NUCLEOTIDE SEQUENCE [LARGE SCALE GENOMIC DNA]</scope>
    <source>
        <strain evidence="5 6">DSM 27648</strain>
    </source>
</reference>
<dbReference type="PROSITE" id="PS51186">
    <property type="entry name" value="GNAT"/>
    <property type="match status" value="1"/>
</dbReference>
<dbReference type="AlphaFoldDB" id="A0A0K1QEF2"/>
<dbReference type="CDD" id="cd04301">
    <property type="entry name" value="NAT_SF"/>
    <property type="match status" value="1"/>
</dbReference>
<dbReference type="KEGG" id="llu:AKJ09_10710"/>
<dbReference type="Gene3D" id="3.40.630.30">
    <property type="match status" value="1"/>
</dbReference>
<dbReference type="RefSeq" id="WP_146654713.1">
    <property type="nucleotide sequence ID" value="NZ_CP012333.1"/>
</dbReference>
<keyword evidence="6" id="KW-1185">Reference proteome</keyword>
<dbReference type="Pfam" id="PF13302">
    <property type="entry name" value="Acetyltransf_3"/>
    <property type="match status" value="1"/>
</dbReference>
<sequence length="268" mass="29286">MSAPRSARRSSPSSKRDVPFTGKPSWRVTRHLADGTAVTIRPILPDDREELKRAFLEASPQTRYLRFLGSVNELSDEMLTYLTNVDQKKHVALVATITSPDLKAERGVGVARFIVLDESPDVVDAAITVADDMQRKGIGSLLLRELERAARVRNIRTIRADVLADNARMRAILEAAGGKPSSTPTSEPPRIVAGVEDEYAGTISYDIELGPPAPSPNLLDVLRGAAQTMAVKFRRLLPPLTKSERKSDDPSDPTAPNEGEPESRDGEK</sequence>
<feature type="region of interest" description="Disordered" evidence="3">
    <location>
        <begin position="234"/>
        <end position="268"/>
    </location>
</feature>
<dbReference type="InterPro" id="IPR016181">
    <property type="entry name" value="Acyl_CoA_acyltransferase"/>
</dbReference>
<evidence type="ECO:0000256" key="3">
    <source>
        <dbReference type="SAM" id="MobiDB-lite"/>
    </source>
</evidence>
<evidence type="ECO:0000256" key="2">
    <source>
        <dbReference type="ARBA" id="ARBA00023315"/>
    </source>
</evidence>
<dbReference type="PANTHER" id="PTHR43072">
    <property type="entry name" value="N-ACETYLTRANSFERASE"/>
    <property type="match status" value="1"/>
</dbReference>
<name>A0A0K1QEF2_9BACT</name>
<dbReference type="InterPro" id="IPR000182">
    <property type="entry name" value="GNAT_dom"/>
</dbReference>
<accession>A0A0K1QEF2</accession>
<dbReference type="GO" id="GO:0016747">
    <property type="term" value="F:acyltransferase activity, transferring groups other than amino-acyl groups"/>
    <property type="evidence" value="ECO:0007669"/>
    <property type="project" value="InterPro"/>
</dbReference>
<dbReference type="EMBL" id="CP012333">
    <property type="protein sequence ID" value="AKV04047.1"/>
    <property type="molecule type" value="Genomic_DNA"/>
</dbReference>
<organism evidence="5 6">
    <name type="scientific">Labilithrix luteola</name>
    <dbReference type="NCBI Taxonomy" id="1391654"/>
    <lineage>
        <taxon>Bacteria</taxon>
        <taxon>Pseudomonadati</taxon>
        <taxon>Myxococcota</taxon>
        <taxon>Polyangia</taxon>
        <taxon>Polyangiales</taxon>
        <taxon>Labilitrichaceae</taxon>
        <taxon>Labilithrix</taxon>
    </lineage>
</organism>
<feature type="region of interest" description="Disordered" evidence="3">
    <location>
        <begin position="1"/>
        <end position="23"/>
    </location>
</feature>
<dbReference type="Proteomes" id="UP000064967">
    <property type="component" value="Chromosome"/>
</dbReference>
<evidence type="ECO:0000256" key="1">
    <source>
        <dbReference type="ARBA" id="ARBA00022679"/>
    </source>
</evidence>
<evidence type="ECO:0000259" key="4">
    <source>
        <dbReference type="PROSITE" id="PS51186"/>
    </source>
</evidence>
<dbReference type="PANTHER" id="PTHR43072:SF23">
    <property type="entry name" value="UPF0039 PROTEIN C11D3.02C"/>
    <property type="match status" value="1"/>
</dbReference>
<keyword evidence="1 5" id="KW-0808">Transferase</keyword>